<gene>
    <name evidence="1" type="ORF">AVDCRST_MAG84-148</name>
</gene>
<sequence>MGIMGQILLYLVYGAVGDRVCKSLKGRFGRFRSSPKLSI</sequence>
<accession>A0A6J4KBZ6</accession>
<name>A0A6J4KBZ6_9CYAN</name>
<protein>
    <submittedName>
        <fullName evidence="1">Uncharacterized protein</fullName>
    </submittedName>
</protein>
<dbReference type="AlphaFoldDB" id="A0A6J4KBZ6"/>
<evidence type="ECO:0000313" key="1">
    <source>
        <dbReference type="EMBL" id="CAA9301765.1"/>
    </source>
</evidence>
<reference evidence="1" key="1">
    <citation type="submission" date="2020-02" db="EMBL/GenBank/DDBJ databases">
        <authorList>
            <person name="Meier V. D."/>
        </authorList>
    </citation>
    <scope>NUCLEOTIDE SEQUENCE</scope>
    <source>
        <strain evidence="1">AVDCRST_MAG84</strain>
    </source>
</reference>
<dbReference type="EMBL" id="CADCTZ010000023">
    <property type="protein sequence ID" value="CAA9301765.1"/>
    <property type="molecule type" value="Genomic_DNA"/>
</dbReference>
<organism evidence="1">
    <name type="scientific">uncultured Microcoleus sp</name>
    <dbReference type="NCBI Taxonomy" id="259945"/>
    <lineage>
        <taxon>Bacteria</taxon>
        <taxon>Bacillati</taxon>
        <taxon>Cyanobacteriota</taxon>
        <taxon>Cyanophyceae</taxon>
        <taxon>Oscillatoriophycideae</taxon>
        <taxon>Oscillatoriales</taxon>
        <taxon>Microcoleaceae</taxon>
        <taxon>Microcoleus</taxon>
        <taxon>environmental samples</taxon>
    </lineage>
</organism>
<proteinExistence type="predicted"/>